<organism evidence="2 3">
    <name type="scientific">Paracoccidioides lutzii (strain ATCC MYA-826 / Pb01)</name>
    <name type="common">Paracoccidioides brasiliensis</name>
    <dbReference type="NCBI Taxonomy" id="502779"/>
    <lineage>
        <taxon>Eukaryota</taxon>
        <taxon>Fungi</taxon>
        <taxon>Dikarya</taxon>
        <taxon>Ascomycota</taxon>
        <taxon>Pezizomycotina</taxon>
        <taxon>Eurotiomycetes</taxon>
        <taxon>Eurotiomycetidae</taxon>
        <taxon>Onygenales</taxon>
        <taxon>Ajellomycetaceae</taxon>
        <taxon>Paracoccidioides</taxon>
    </lineage>
</organism>
<evidence type="ECO:0000256" key="1">
    <source>
        <dbReference type="SAM" id="MobiDB-lite"/>
    </source>
</evidence>
<accession>C1H2Z3</accession>
<evidence type="ECO:0000313" key="3">
    <source>
        <dbReference type="Proteomes" id="UP000002059"/>
    </source>
</evidence>
<gene>
    <name evidence="2" type="ORF">PAAG_05136</name>
</gene>
<reference evidence="2 3" key="1">
    <citation type="journal article" date="2011" name="PLoS Genet.">
        <title>Comparative genomic analysis of human fungal pathogens causing paracoccidioidomycosis.</title>
        <authorList>
            <person name="Desjardins C.A."/>
            <person name="Champion M.D."/>
            <person name="Holder J.W."/>
            <person name="Muszewska A."/>
            <person name="Goldberg J."/>
            <person name="Bailao A.M."/>
            <person name="Brigido M.M."/>
            <person name="Ferreira M.E."/>
            <person name="Garcia A.M."/>
            <person name="Grynberg M."/>
            <person name="Gujja S."/>
            <person name="Heiman D.I."/>
            <person name="Henn M.R."/>
            <person name="Kodira C.D."/>
            <person name="Leon-Narvaez H."/>
            <person name="Longo L.V."/>
            <person name="Ma L.J."/>
            <person name="Malavazi I."/>
            <person name="Matsuo A.L."/>
            <person name="Morais F.V."/>
            <person name="Pereira M."/>
            <person name="Rodriguez-Brito S."/>
            <person name="Sakthikumar S."/>
            <person name="Salem-Izacc S.M."/>
            <person name="Sykes S.M."/>
            <person name="Teixeira M.M."/>
            <person name="Vallejo M.C."/>
            <person name="Walter M.E."/>
            <person name="Yandava C."/>
            <person name="Young S."/>
            <person name="Zeng Q."/>
            <person name="Zucker J."/>
            <person name="Felipe M.S."/>
            <person name="Goldman G.H."/>
            <person name="Haas B.J."/>
            <person name="McEwen J.G."/>
            <person name="Nino-Vega G."/>
            <person name="Puccia R."/>
            <person name="San-Blas G."/>
            <person name="Soares C.M."/>
            <person name="Birren B.W."/>
            <person name="Cuomo C.A."/>
        </authorList>
    </citation>
    <scope>NUCLEOTIDE SEQUENCE [LARGE SCALE GENOMIC DNA]</scope>
    <source>
        <strain evidence="3">ATCC MYA-826 / Pb01</strain>
    </source>
</reference>
<dbReference type="STRING" id="502779.C1H2Z3"/>
<feature type="region of interest" description="Disordered" evidence="1">
    <location>
        <begin position="427"/>
        <end position="476"/>
    </location>
</feature>
<protein>
    <submittedName>
        <fullName evidence="2">Uncharacterized protein</fullName>
    </submittedName>
</protein>
<dbReference type="EMBL" id="KN294004">
    <property type="protein sequence ID" value="EEH34087.2"/>
    <property type="molecule type" value="Genomic_DNA"/>
</dbReference>
<proteinExistence type="predicted"/>
<dbReference type="RefSeq" id="XP_015699707.1">
    <property type="nucleotide sequence ID" value="XM_015845481.1"/>
</dbReference>
<dbReference type="Proteomes" id="UP000002059">
    <property type="component" value="Partially assembled WGS sequence"/>
</dbReference>
<dbReference type="KEGG" id="pbl:PAAG_05136"/>
<sequence length="684" mass="75961">MEPPNTYVPPIREGEPTFASLLDSLVVQTQPQYSFVDEATWHLNANGQEQFHLVETADVQLADFNLQPLENPTSMLVEDDMSTEDIFSLIAFTQADDGCARTAAVEPSNPQFNNMALSEFVEPTTALEHSAEFPTATLEISAHSVVGSTTITAPENISSTGYHKENRQSHAVNPVNLESFEPKLPVEYTNLKMRQDINMHSRTATTAESSDIRVGDDYPHHQSSYPSPIPNEPYSINAGATEITTDHLQEKMGIATPPNHIRQGKSETKLKFSSTREANSWRAFEVQVDHDRTIPKTKEEKLEIVSNLLDAMKSTEHAEDNEGMIRPFREQKHSPIRMEIVCWNILEACVSRQTNGPLLAIYDGKAKATSQISTFKERMEKIMDCLLTQKTICKHLLDAHYMFTFVDDPVFSKSRVVANKNLNKRKGEVMTAGKKALGHSKSNSKSTPTKGDSEAADGLRTPFSTPRRKSAAKETSPPLVINTNVRNMTLSSPHVASQLLQQPTGFSCPAHPSTQGNMVHSIHQSNALMNLHKLANMPHATGFYQNTPTVSTGHVGNIHRSHFGPGVVRSQSTNAMHGLGRNIPSYYEYPFNQEQMEPDSSVQYTPTAAHLQEAMYHSPPLPSPRRVMVPTPYPWSYDHTTTPSPHNHASNIAQTVASYGHGHKRSQDVNDCSDTQPSPQKKAR</sequence>
<feature type="region of interest" description="Disordered" evidence="1">
    <location>
        <begin position="660"/>
        <end position="684"/>
    </location>
</feature>
<dbReference type="OrthoDB" id="4851482at2759"/>
<feature type="compositionally biased region" description="Polar residues" evidence="1">
    <location>
        <begin position="669"/>
        <end position="684"/>
    </location>
</feature>
<evidence type="ECO:0000313" key="2">
    <source>
        <dbReference type="EMBL" id="EEH34087.2"/>
    </source>
</evidence>
<dbReference type="OMA" id="WRAFEVQ"/>
<dbReference type="AlphaFoldDB" id="C1H2Z3"/>
<feature type="compositionally biased region" description="Polar residues" evidence="1">
    <location>
        <begin position="440"/>
        <end position="450"/>
    </location>
</feature>
<dbReference type="VEuPathDB" id="FungiDB:PAAG_05136"/>
<keyword evidence="3" id="KW-1185">Reference proteome</keyword>
<dbReference type="GeneID" id="9096123"/>
<name>C1H2Z3_PARBA</name>
<dbReference type="eggNOG" id="ENOG502SYDX">
    <property type="taxonomic scope" value="Eukaryota"/>
</dbReference>
<dbReference type="HOGENOM" id="CLU_413852_0_0_1"/>